<feature type="transmembrane region" description="Helical" evidence="12">
    <location>
        <begin position="120"/>
        <end position="149"/>
    </location>
</feature>
<feature type="transmembrane region" description="Helical" evidence="12">
    <location>
        <begin position="83"/>
        <end position="108"/>
    </location>
</feature>
<keyword evidence="15" id="KW-1185">Reference proteome</keyword>
<gene>
    <name evidence="14" type="ORF">K4A83_16320</name>
</gene>
<dbReference type="InterPro" id="IPR003661">
    <property type="entry name" value="HisK_dim/P_dom"/>
</dbReference>
<dbReference type="EMBL" id="JAIHOM010000092">
    <property type="protein sequence ID" value="MCW6037825.1"/>
    <property type="molecule type" value="Genomic_DNA"/>
</dbReference>
<evidence type="ECO:0000256" key="4">
    <source>
        <dbReference type="ARBA" id="ARBA00022475"/>
    </source>
</evidence>
<dbReference type="Gene3D" id="1.10.287.130">
    <property type="match status" value="1"/>
</dbReference>
<feature type="transmembrane region" description="Helical" evidence="12">
    <location>
        <begin position="273"/>
        <end position="295"/>
    </location>
</feature>
<dbReference type="InterPro" id="IPR003594">
    <property type="entry name" value="HATPase_dom"/>
</dbReference>
<dbReference type="PRINTS" id="PR00344">
    <property type="entry name" value="BCTRLSENSOR"/>
</dbReference>
<dbReference type="InterPro" id="IPR004358">
    <property type="entry name" value="Sig_transdc_His_kin-like_C"/>
</dbReference>
<evidence type="ECO:0000256" key="8">
    <source>
        <dbReference type="ARBA" id="ARBA00022989"/>
    </source>
</evidence>
<keyword evidence="10 12" id="KW-0472">Membrane</keyword>
<evidence type="ECO:0000256" key="2">
    <source>
        <dbReference type="ARBA" id="ARBA00004651"/>
    </source>
</evidence>
<dbReference type="SUPFAM" id="SSF47384">
    <property type="entry name" value="Homodimeric domain of signal transducing histidine kinase"/>
    <property type="match status" value="1"/>
</dbReference>
<dbReference type="SUPFAM" id="SSF55874">
    <property type="entry name" value="ATPase domain of HSP90 chaperone/DNA topoisomerase II/histidine kinase"/>
    <property type="match status" value="1"/>
</dbReference>
<feature type="domain" description="Histidine kinase" evidence="13">
    <location>
        <begin position="373"/>
        <end position="629"/>
    </location>
</feature>
<organism evidence="14 15">
    <name type="scientific">Spirulina subsalsa FACHB-351</name>
    <dbReference type="NCBI Taxonomy" id="234711"/>
    <lineage>
        <taxon>Bacteria</taxon>
        <taxon>Bacillati</taxon>
        <taxon>Cyanobacteriota</taxon>
        <taxon>Cyanophyceae</taxon>
        <taxon>Spirulinales</taxon>
        <taxon>Spirulinaceae</taxon>
        <taxon>Spirulina</taxon>
    </lineage>
</organism>
<keyword evidence="8 12" id="KW-1133">Transmembrane helix</keyword>
<protein>
    <recommendedName>
        <fullName evidence="3">histidine kinase</fullName>
        <ecNumber evidence="3">2.7.13.3</ecNumber>
    </recommendedName>
</protein>
<feature type="transmembrane region" description="Helical" evidence="12">
    <location>
        <begin position="241"/>
        <end position="261"/>
    </location>
</feature>
<evidence type="ECO:0000256" key="7">
    <source>
        <dbReference type="ARBA" id="ARBA00022777"/>
    </source>
</evidence>
<dbReference type="SMART" id="SM00387">
    <property type="entry name" value="HATPase_c"/>
    <property type="match status" value="1"/>
</dbReference>
<keyword evidence="7" id="KW-0808">Transferase</keyword>
<dbReference type="InterPro" id="IPR036890">
    <property type="entry name" value="HATPase_C_sf"/>
</dbReference>
<proteinExistence type="predicted"/>
<dbReference type="PANTHER" id="PTHR43065">
    <property type="entry name" value="SENSOR HISTIDINE KINASE"/>
    <property type="match status" value="1"/>
</dbReference>
<evidence type="ECO:0000313" key="15">
    <source>
        <dbReference type="Proteomes" id="UP001526426"/>
    </source>
</evidence>
<evidence type="ECO:0000256" key="3">
    <source>
        <dbReference type="ARBA" id="ARBA00012438"/>
    </source>
</evidence>
<sequence length="630" mass="69685">MKGIVTRWCREDFSAIALIAVSYCGLGLLGLHLATLPGEVTPIWVPAGIGLAAVLLGGAKIWPAIALGSFGISVLFNPTPISLAIGALTSIGNTLTPLCGATLIYRFTGTRYPFQKASEVFKFAALGAVFSQGISATIGVSALCLGGWVPWSLFPPLWVTWWISNVTGVLIVTPLILTWATPGGKKNPHPLLLRLRRLLPELCGWLLLFSSVVVLAFWRAYPVEYLMLPLTVWAAFRFPKRITTMAIALTTAMAITGTLLEKSSFLRPNLTESLLLLESFISVIAVTTLVLMAVIEERRYAILALQQANEHLESRVLERTRELSQANEELQRKELNLQEKAQSLTLTLQELRQTQAQLIQNEKMTSLGHLVAGIAHEINNPISFIYSNLTPATEYATDLLDLLALYETIVVEPPPEIEDLAEEMDLEFIKDDFFKLLDSMKSGADRIHQIVLSLRNFSRLDEAEIKSVNIHHGIESTLLILQHRLAGFYSDELERNSPPIRIIKDYGDLPEIQCLAGEMNQVFMTLLMNAIDAIQEVETQQEGIIKISTGLLGDETVEISISDNGLGMPLEVQRKVFDPFFTTKPVGKSVGLGLYMSYETIVQKHKGQLICCSEQGVGTTFKMILPLRQN</sequence>
<dbReference type="PANTHER" id="PTHR43065:SF50">
    <property type="entry name" value="HISTIDINE KINASE"/>
    <property type="match status" value="1"/>
</dbReference>
<dbReference type="PROSITE" id="PS50109">
    <property type="entry name" value="HIS_KIN"/>
    <property type="match status" value="1"/>
</dbReference>
<dbReference type="EC" id="2.7.13.3" evidence="3"/>
<dbReference type="InterPro" id="IPR036097">
    <property type="entry name" value="HisK_dim/P_sf"/>
</dbReference>
<accession>A0ABT3LA25</accession>
<evidence type="ECO:0000256" key="5">
    <source>
        <dbReference type="ARBA" id="ARBA00022553"/>
    </source>
</evidence>
<dbReference type="CDD" id="cd00082">
    <property type="entry name" value="HisKA"/>
    <property type="match status" value="1"/>
</dbReference>
<name>A0ABT3LA25_9CYAN</name>
<comment type="subcellular location">
    <subcellularLocation>
        <location evidence="2">Cell membrane</location>
        <topology evidence="2">Multi-pass membrane protein</topology>
    </subcellularLocation>
</comment>
<keyword evidence="6 12" id="KW-0812">Transmembrane</keyword>
<evidence type="ECO:0000256" key="6">
    <source>
        <dbReference type="ARBA" id="ARBA00022692"/>
    </source>
</evidence>
<keyword evidence="7" id="KW-0418">Kinase</keyword>
<feature type="coiled-coil region" evidence="11">
    <location>
        <begin position="309"/>
        <end position="361"/>
    </location>
</feature>
<keyword evidence="11" id="KW-0175">Coiled coil</keyword>
<evidence type="ECO:0000256" key="11">
    <source>
        <dbReference type="SAM" id="Coils"/>
    </source>
</evidence>
<comment type="catalytic activity">
    <reaction evidence="1">
        <text>ATP + protein L-histidine = ADP + protein N-phospho-L-histidine.</text>
        <dbReference type="EC" id="2.7.13.3"/>
    </reaction>
</comment>
<dbReference type="InterPro" id="IPR005467">
    <property type="entry name" value="His_kinase_dom"/>
</dbReference>
<reference evidence="14 15" key="1">
    <citation type="submission" date="2021-08" db="EMBL/GenBank/DDBJ databases">
        <title>Draft genome sequence of Spirulina subsalsa with high tolerance to salinity and hype-accumulation of phycocyanin.</title>
        <authorList>
            <person name="Pei H."/>
            <person name="Jiang L."/>
        </authorList>
    </citation>
    <scope>NUCLEOTIDE SEQUENCE [LARGE SCALE GENOMIC DNA]</scope>
    <source>
        <strain evidence="14 15">FACHB-351</strain>
    </source>
</reference>
<keyword evidence="4" id="KW-1003">Cell membrane</keyword>
<evidence type="ECO:0000256" key="1">
    <source>
        <dbReference type="ARBA" id="ARBA00000085"/>
    </source>
</evidence>
<evidence type="ECO:0000256" key="9">
    <source>
        <dbReference type="ARBA" id="ARBA00023012"/>
    </source>
</evidence>
<evidence type="ECO:0000313" key="14">
    <source>
        <dbReference type="EMBL" id="MCW6037825.1"/>
    </source>
</evidence>
<dbReference type="Gene3D" id="3.30.565.10">
    <property type="entry name" value="Histidine kinase-like ATPase, C-terminal domain"/>
    <property type="match status" value="1"/>
</dbReference>
<feature type="transmembrane region" description="Helical" evidence="12">
    <location>
        <begin position="202"/>
        <end position="221"/>
    </location>
</feature>
<dbReference type="Proteomes" id="UP001526426">
    <property type="component" value="Unassembled WGS sequence"/>
</dbReference>
<evidence type="ECO:0000256" key="10">
    <source>
        <dbReference type="ARBA" id="ARBA00023136"/>
    </source>
</evidence>
<dbReference type="RefSeq" id="WP_265265697.1">
    <property type="nucleotide sequence ID" value="NZ_JAIHOM010000092.1"/>
</dbReference>
<evidence type="ECO:0000259" key="13">
    <source>
        <dbReference type="PROSITE" id="PS50109"/>
    </source>
</evidence>
<keyword evidence="5" id="KW-0597">Phosphoprotein</keyword>
<feature type="transmembrane region" description="Helical" evidence="12">
    <location>
        <begin position="161"/>
        <end position="181"/>
    </location>
</feature>
<feature type="transmembrane region" description="Helical" evidence="12">
    <location>
        <begin position="43"/>
        <end position="63"/>
    </location>
</feature>
<evidence type="ECO:0000256" key="12">
    <source>
        <dbReference type="SAM" id="Phobius"/>
    </source>
</evidence>
<dbReference type="Pfam" id="PF02518">
    <property type="entry name" value="HATPase_c"/>
    <property type="match status" value="1"/>
</dbReference>
<comment type="caution">
    <text evidence="14">The sequence shown here is derived from an EMBL/GenBank/DDBJ whole genome shotgun (WGS) entry which is preliminary data.</text>
</comment>
<feature type="transmembrane region" description="Helical" evidence="12">
    <location>
        <begin position="15"/>
        <end position="36"/>
    </location>
</feature>
<dbReference type="InterPro" id="IPR007895">
    <property type="entry name" value="MASE1"/>
</dbReference>
<keyword evidence="9" id="KW-0902">Two-component regulatory system</keyword>
<dbReference type="Pfam" id="PF05231">
    <property type="entry name" value="MASE1"/>
    <property type="match status" value="1"/>
</dbReference>